<proteinExistence type="predicted"/>
<reference evidence="1" key="1">
    <citation type="submission" date="2022-04" db="EMBL/GenBank/DDBJ databases">
        <title>Genome of the entomopathogenic fungus Entomophthora muscae.</title>
        <authorList>
            <person name="Elya C."/>
            <person name="Lovett B.R."/>
            <person name="Lee E."/>
            <person name="Macias A.M."/>
            <person name="Hajek A.E."/>
            <person name="De Bivort B.L."/>
            <person name="Kasson M.T."/>
            <person name="De Fine Licht H.H."/>
            <person name="Stajich J.E."/>
        </authorList>
    </citation>
    <scope>NUCLEOTIDE SEQUENCE</scope>
    <source>
        <strain evidence="1">Berkeley</strain>
    </source>
</reference>
<evidence type="ECO:0000313" key="2">
    <source>
        <dbReference type="Proteomes" id="UP001165960"/>
    </source>
</evidence>
<dbReference type="EMBL" id="QTSX02003553">
    <property type="protein sequence ID" value="KAJ9071051.1"/>
    <property type="molecule type" value="Genomic_DNA"/>
</dbReference>
<protein>
    <submittedName>
        <fullName evidence="1">Uncharacterized protein</fullName>
    </submittedName>
</protein>
<sequence>MANISHQINSLAGHQNYTATWSAQLNECLTNYVAAMLGTAVTLAIRRELYSNDGINESHQAPGSSVYSPGSSNT</sequence>
<name>A0ACC2T998_9FUNG</name>
<evidence type="ECO:0000313" key="1">
    <source>
        <dbReference type="EMBL" id="KAJ9071051.1"/>
    </source>
</evidence>
<comment type="caution">
    <text evidence="1">The sequence shown here is derived from an EMBL/GenBank/DDBJ whole genome shotgun (WGS) entry which is preliminary data.</text>
</comment>
<organism evidence="1 2">
    <name type="scientific">Entomophthora muscae</name>
    <dbReference type="NCBI Taxonomy" id="34485"/>
    <lineage>
        <taxon>Eukaryota</taxon>
        <taxon>Fungi</taxon>
        <taxon>Fungi incertae sedis</taxon>
        <taxon>Zoopagomycota</taxon>
        <taxon>Entomophthoromycotina</taxon>
        <taxon>Entomophthoromycetes</taxon>
        <taxon>Entomophthorales</taxon>
        <taxon>Entomophthoraceae</taxon>
        <taxon>Entomophthora</taxon>
    </lineage>
</organism>
<accession>A0ACC2T998</accession>
<gene>
    <name evidence="1" type="ORF">DSO57_1001297</name>
</gene>
<dbReference type="Proteomes" id="UP001165960">
    <property type="component" value="Unassembled WGS sequence"/>
</dbReference>
<keyword evidence="2" id="KW-1185">Reference proteome</keyword>